<comment type="caution">
    <text evidence="3">The sequence shown here is derived from an EMBL/GenBank/DDBJ whole genome shotgun (WGS) entry which is preliminary data.</text>
</comment>
<feature type="region of interest" description="Disordered" evidence="1">
    <location>
        <begin position="1"/>
        <end position="20"/>
    </location>
</feature>
<evidence type="ECO:0000259" key="2">
    <source>
        <dbReference type="Pfam" id="PF00852"/>
    </source>
</evidence>
<reference evidence="3" key="1">
    <citation type="submission" date="2021-01" db="EMBL/GenBank/DDBJ databases">
        <title>Tabrizicola alba sp. nov. a motile alkaliphilic bacterium isolated from a soda lake.</title>
        <authorList>
            <person name="Szuroczki S."/>
            <person name="Abbaszade G."/>
            <person name="Schumann P."/>
            <person name="Toth E."/>
        </authorList>
    </citation>
    <scope>NUCLEOTIDE SEQUENCE</scope>
    <source>
        <strain evidence="3">DMG-N-6</strain>
    </source>
</reference>
<evidence type="ECO:0000313" key="3">
    <source>
        <dbReference type="EMBL" id="MBL4919325.1"/>
    </source>
</evidence>
<feature type="domain" description="Fucosyltransferase C-terminal" evidence="2">
    <location>
        <begin position="654"/>
        <end position="700"/>
    </location>
</feature>
<dbReference type="InterPro" id="IPR038577">
    <property type="entry name" value="GT10-like_C_sf"/>
</dbReference>
<organism evidence="3 4">
    <name type="scientific">Szabonella alba</name>
    <dbReference type="NCBI Taxonomy" id="2804194"/>
    <lineage>
        <taxon>Bacteria</taxon>
        <taxon>Pseudomonadati</taxon>
        <taxon>Pseudomonadota</taxon>
        <taxon>Alphaproteobacteria</taxon>
        <taxon>Rhodobacterales</taxon>
        <taxon>Paracoccaceae</taxon>
        <taxon>Szabonella</taxon>
    </lineage>
</organism>
<accession>A0A8K0VGF0</accession>
<dbReference type="RefSeq" id="WP_202690306.1">
    <property type="nucleotide sequence ID" value="NZ_JAESVN010000018.1"/>
</dbReference>
<evidence type="ECO:0000313" key="4">
    <source>
        <dbReference type="Proteomes" id="UP000648908"/>
    </source>
</evidence>
<dbReference type="Proteomes" id="UP000648908">
    <property type="component" value="Unassembled WGS sequence"/>
</dbReference>
<evidence type="ECO:0000256" key="1">
    <source>
        <dbReference type="SAM" id="MobiDB-lite"/>
    </source>
</evidence>
<dbReference type="Pfam" id="PF00852">
    <property type="entry name" value="Glyco_transf_10"/>
    <property type="match status" value="1"/>
</dbReference>
<dbReference type="SUPFAM" id="SSF53756">
    <property type="entry name" value="UDP-Glycosyltransferase/glycogen phosphorylase"/>
    <property type="match status" value="1"/>
</dbReference>
<dbReference type="AlphaFoldDB" id="A0A8K0VGF0"/>
<name>A0A8K0VGF0_9RHOB</name>
<keyword evidence="4" id="KW-1185">Reference proteome</keyword>
<gene>
    <name evidence="3" type="ORF">JL811_19095</name>
</gene>
<dbReference type="EMBL" id="JAESVN010000018">
    <property type="protein sequence ID" value="MBL4919325.1"/>
    <property type="molecule type" value="Genomic_DNA"/>
</dbReference>
<feature type="compositionally biased region" description="Basic and acidic residues" evidence="1">
    <location>
        <begin position="1"/>
        <end position="12"/>
    </location>
</feature>
<sequence>MLHDQPDRHPEACKTGSGRHGGILVTRRGWRPQDATERGALDLLLDCGPLTDPETPGLPAYLGFPWSAYFDSLGAPQSLEAPYLRSAYRTLCAAVPQGVGVVTLCTHPGLPDHLDALVSAGVSDVFWPGTMPGQSSLPQAPGLRLHPFPALPGPAISGPGMPPVAGEGPAGAFAVCTDGGNHPRLWAALAAGLIPVLSTAGPLLPGDGALWQAAAVLHDGSGAARSDLPARLADIAADPERLAAMRQAGAGLGLLYGPGRMVHDVLSCLTERADPAVGSRILAAAAPMTAPGAGNGTVTGAGQGLLGPLLQRLSGRGTLLAAEAERVLQQAAGDLLSGHGADLALAPGPQSAAAWRLIGLARRTLGEDSPACARFDGIVTLLRGRGLLPTRRPVRDRATILTGGQIGSGTENRTGLGARPLRVFLLGPRGQRTPLAYAPLRCHLAGRMTFVGRAEEADLVVTGWNRDLEDNRDLLAALWRDGVRPRLVVLSEEPLWDSLWSGGLAPRDRLLDCGDGVQLPYRHLNHANSGIFRFHSLPWFILSDDRFAARYALLTAAFAALSPGALLRHWQTVPWQAAFVAERRVTPDYAAAFPAEGVMGLSLYRSRVADLVPGERVLRLGQGWPGTMTRRQDLPDWHLDKLARLHGQVRLCGAYENTLQADYITEKPFDAFAVGAIPVVFADAGHRLPDLIPPEAMLNTRFCAPDMAAARIAAFVPDLVLAEAWREAAQDLLARLRDPALILAERQRLADACLEEFNLFIDAADSATVV</sequence>
<dbReference type="Gene3D" id="3.40.50.11660">
    <property type="entry name" value="Glycosyl transferase family 10, C-terminal domain"/>
    <property type="match status" value="1"/>
</dbReference>
<proteinExistence type="predicted"/>
<protein>
    <recommendedName>
        <fullName evidence="2">Fucosyltransferase C-terminal domain-containing protein</fullName>
    </recommendedName>
</protein>
<dbReference type="InterPro" id="IPR055270">
    <property type="entry name" value="Glyco_tran_10_C"/>
</dbReference>